<sequence length="117" mass="13216">MNSFILTGITTVLFINCTFALPNTNSLILEKKSVITLPQFTIMRQNQKDPGTKVCPDQLHKCPETVDCCQKEDGKWGCCPKAVVPIILGECCHQFVYKWICCNDTAPKCHYLGCRWS</sequence>
<dbReference type="AlphaFoldDB" id="A0AAV2APJ5"/>
<feature type="signal peptide" evidence="1">
    <location>
        <begin position="1"/>
        <end position="20"/>
    </location>
</feature>
<reference evidence="2 3" key="1">
    <citation type="submission" date="2024-04" db="EMBL/GenBank/DDBJ databases">
        <authorList>
            <person name="Rising A."/>
            <person name="Reimegard J."/>
            <person name="Sonavane S."/>
            <person name="Akerstrom W."/>
            <person name="Nylinder S."/>
            <person name="Hedman E."/>
            <person name="Kallberg Y."/>
        </authorList>
    </citation>
    <scope>NUCLEOTIDE SEQUENCE [LARGE SCALE GENOMIC DNA]</scope>
</reference>
<evidence type="ECO:0000256" key="1">
    <source>
        <dbReference type="SAM" id="SignalP"/>
    </source>
</evidence>
<dbReference type="EMBL" id="CAXIEN010000182">
    <property type="protein sequence ID" value="CAL1284688.1"/>
    <property type="molecule type" value="Genomic_DNA"/>
</dbReference>
<organism evidence="2 3">
    <name type="scientific">Larinioides sclopetarius</name>
    <dbReference type="NCBI Taxonomy" id="280406"/>
    <lineage>
        <taxon>Eukaryota</taxon>
        <taxon>Metazoa</taxon>
        <taxon>Ecdysozoa</taxon>
        <taxon>Arthropoda</taxon>
        <taxon>Chelicerata</taxon>
        <taxon>Arachnida</taxon>
        <taxon>Araneae</taxon>
        <taxon>Araneomorphae</taxon>
        <taxon>Entelegynae</taxon>
        <taxon>Araneoidea</taxon>
        <taxon>Araneidae</taxon>
        <taxon>Larinioides</taxon>
    </lineage>
</organism>
<protein>
    <submittedName>
        <fullName evidence="2">Uncharacterized protein</fullName>
    </submittedName>
</protein>
<comment type="caution">
    <text evidence="2">The sequence shown here is derived from an EMBL/GenBank/DDBJ whole genome shotgun (WGS) entry which is preliminary data.</text>
</comment>
<dbReference type="SUPFAM" id="SSF57277">
    <property type="entry name" value="Granulin repeat"/>
    <property type="match status" value="1"/>
</dbReference>
<feature type="chain" id="PRO_5043550541" evidence="1">
    <location>
        <begin position="21"/>
        <end position="117"/>
    </location>
</feature>
<name>A0AAV2APJ5_9ARAC</name>
<keyword evidence="1" id="KW-0732">Signal</keyword>
<keyword evidence="3" id="KW-1185">Reference proteome</keyword>
<accession>A0AAV2APJ5</accession>
<evidence type="ECO:0000313" key="2">
    <source>
        <dbReference type="EMBL" id="CAL1284688.1"/>
    </source>
</evidence>
<evidence type="ECO:0000313" key="3">
    <source>
        <dbReference type="Proteomes" id="UP001497382"/>
    </source>
</evidence>
<dbReference type="Proteomes" id="UP001497382">
    <property type="component" value="Unassembled WGS sequence"/>
</dbReference>
<proteinExistence type="predicted"/>
<gene>
    <name evidence="2" type="ORF">LARSCL_LOCUS13286</name>
</gene>